<protein>
    <recommendedName>
        <fullName evidence="3">Glycine cleavage system H protein</fullName>
    </recommendedName>
</protein>
<accession>A0ABS4JSA7</accession>
<evidence type="ECO:0000313" key="6">
    <source>
        <dbReference type="Proteomes" id="UP001519289"/>
    </source>
</evidence>
<keyword evidence="2 3" id="KW-0450">Lipoyl</keyword>
<dbReference type="EMBL" id="JAGGLG010000013">
    <property type="protein sequence ID" value="MBP2018422.1"/>
    <property type="molecule type" value="Genomic_DNA"/>
</dbReference>
<evidence type="ECO:0000256" key="1">
    <source>
        <dbReference type="ARBA" id="ARBA00009249"/>
    </source>
</evidence>
<comment type="subunit">
    <text evidence="3">The glycine cleavage system is composed of four proteins: P, T, L and H.</text>
</comment>
<dbReference type="Gene3D" id="2.40.50.100">
    <property type="match status" value="1"/>
</dbReference>
<feature type="domain" description="Lipoyl-binding" evidence="4">
    <location>
        <begin position="23"/>
        <end position="105"/>
    </location>
</feature>
<dbReference type="InterPro" id="IPR017453">
    <property type="entry name" value="GCV_H_sub"/>
</dbReference>
<dbReference type="Pfam" id="PF01597">
    <property type="entry name" value="GCV_H"/>
    <property type="match status" value="1"/>
</dbReference>
<reference evidence="5 6" key="1">
    <citation type="submission" date="2021-03" db="EMBL/GenBank/DDBJ databases">
        <title>Genomic Encyclopedia of Type Strains, Phase IV (KMG-IV): sequencing the most valuable type-strain genomes for metagenomic binning, comparative biology and taxonomic classification.</title>
        <authorList>
            <person name="Goeker M."/>
        </authorList>
    </citation>
    <scope>NUCLEOTIDE SEQUENCE [LARGE SCALE GENOMIC DNA]</scope>
    <source>
        <strain evidence="5 6">DSM 27138</strain>
    </source>
</reference>
<dbReference type="InterPro" id="IPR003016">
    <property type="entry name" value="2-oxoA_DH_lipoyl-BS"/>
</dbReference>
<feature type="modified residue" description="N6-lipoyllysine" evidence="3">
    <location>
        <position position="64"/>
    </location>
</feature>
<name>A0ABS4JSA7_9FIRM</name>
<dbReference type="SUPFAM" id="SSF51230">
    <property type="entry name" value="Single hybrid motif"/>
    <property type="match status" value="1"/>
</dbReference>
<evidence type="ECO:0000259" key="4">
    <source>
        <dbReference type="PROSITE" id="PS50968"/>
    </source>
</evidence>
<dbReference type="HAMAP" id="MF_00272">
    <property type="entry name" value="GcvH"/>
    <property type="match status" value="1"/>
</dbReference>
<dbReference type="NCBIfam" id="NF002270">
    <property type="entry name" value="PRK01202.1"/>
    <property type="match status" value="1"/>
</dbReference>
<dbReference type="PANTHER" id="PTHR11715:SF3">
    <property type="entry name" value="GLYCINE CLEAVAGE SYSTEM H PROTEIN-RELATED"/>
    <property type="match status" value="1"/>
</dbReference>
<evidence type="ECO:0000313" key="5">
    <source>
        <dbReference type="EMBL" id="MBP2018422.1"/>
    </source>
</evidence>
<dbReference type="InterPro" id="IPR000089">
    <property type="entry name" value="Biotin_lipoyl"/>
</dbReference>
<dbReference type="PROSITE" id="PS00189">
    <property type="entry name" value="LIPOYL"/>
    <property type="match status" value="1"/>
</dbReference>
<evidence type="ECO:0000256" key="3">
    <source>
        <dbReference type="HAMAP-Rule" id="MF_00272"/>
    </source>
</evidence>
<dbReference type="Proteomes" id="UP001519289">
    <property type="component" value="Unassembled WGS sequence"/>
</dbReference>
<organism evidence="5 6">
    <name type="scientific">Symbiobacterium terraclitae</name>
    <dbReference type="NCBI Taxonomy" id="557451"/>
    <lineage>
        <taxon>Bacteria</taxon>
        <taxon>Bacillati</taxon>
        <taxon>Bacillota</taxon>
        <taxon>Clostridia</taxon>
        <taxon>Eubacteriales</taxon>
        <taxon>Symbiobacteriaceae</taxon>
        <taxon>Symbiobacterium</taxon>
    </lineage>
</organism>
<keyword evidence="6" id="KW-1185">Reference proteome</keyword>
<comment type="caution">
    <text evidence="5">The sequence shown here is derived from an EMBL/GenBank/DDBJ whole genome shotgun (WGS) entry which is preliminary data.</text>
</comment>
<gene>
    <name evidence="3" type="primary">gcvH</name>
    <name evidence="5" type="ORF">J2Z79_001833</name>
</gene>
<comment type="cofactor">
    <cofactor evidence="3">
        <name>(R)-lipoate</name>
        <dbReference type="ChEBI" id="CHEBI:83088"/>
    </cofactor>
    <text evidence="3">Binds 1 lipoyl cofactor covalently.</text>
</comment>
<dbReference type="InterPro" id="IPR033753">
    <property type="entry name" value="GCV_H/Fam206"/>
</dbReference>
<comment type="function">
    <text evidence="3">The glycine cleavage system catalyzes the degradation of glycine. The H protein shuttles the methylamine group of glycine from the P protein to the T protein.</text>
</comment>
<dbReference type="NCBIfam" id="TIGR00527">
    <property type="entry name" value="gcvH"/>
    <property type="match status" value="1"/>
</dbReference>
<proteinExistence type="inferred from homology"/>
<comment type="similarity">
    <text evidence="1 3">Belongs to the GcvH family.</text>
</comment>
<dbReference type="CDD" id="cd06848">
    <property type="entry name" value="GCS_H"/>
    <property type="match status" value="1"/>
</dbReference>
<evidence type="ECO:0000256" key="2">
    <source>
        <dbReference type="ARBA" id="ARBA00022823"/>
    </source>
</evidence>
<dbReference type="InterPro" id="IPR011053">
    <property type="entry name" value="Single_hybrid_motif"/>
</dbReference>
<sequence>MANVPADLKYTKEHEWIRVEGNVGVVGITWFAQDQLGDVVFVELPEVGRELKQNEQFGVVESVKTVSDLYIPVSGKVVEVNTKLEGSPELINQDPYGEGWILKIEIANPAELDSLLDAAGYEAFTKEG</sequence>
<dbReference type="PROSITE" id="PS50968">
    <property type="entry name" value="BIOTINYL_LIPOYL"/>
    <property type="match status" value="1"/>
</dbReference>
<dbReference type="InterPro" id="IPR002930">
    <property type="entry name" value="GCV_H"/>
</dbReference>
<dbReference type="PANTHER" id="PTHR11715">
    <property type="entry name" value="GLYCINE CLEAVAGE SYSTEM H PROTEIN"/>
    <property type="match status" value="1"/>
</dbReference>
<dbReference type="RefSeq" id="WP_209466552.1">
    <property type="nucleotide sequence ID" value="NZ_JAGGLG010000013.1"/>
</dbReference>